<feature type="chain" id="PRO_5016083034" evidence="11">
    <location>
        <begin position="30"/>
        <end position="416"/>
    </location>
</feature>
<feature type="binding site" description="covalent" evidence="9">
    <location>
        <position position="197"/>
    </location>
    <ligand>
        <name>heme c</name>
        <dbReference type="ChEBI" id="CHEBI:61717"/>
        <label>2</label>
    </ligand>
</feature>
<accession>A0A2X2CM10</accession>
<sequence>MGLGPPLGRALCKALPLLLLATLNGPVWAGEGASIDAKRGEYLTQLGNCQSCHTRKDGLPFAGGVAFITPFGTLYSTNITPENTTGIGAWNDDQFLNAMHKGIRPDGAHLYPAFPYTAYTQLSRNDVLSILAYLRSRPSVVYTPPANELRFPFDQRWIIKGWKLLNFREGRFNEVSSNEQINRGAYLSEALGHCGECHTPRTWSQGLDRSLHYAGARQQGWTAWNITSDLRGIGGWSDEKLMNYLRNGHQRGEAVAGGPMAQVVSGSLRFLTDEDLRAMVAYLRSVPAKPGTVPTHAEISVKPEAQGNTDAEALFVSLCESCHHPDGQGLGGPYPRSFPNYSAVRDPDGTNLIRVMLEGIERKGMQDEAFMPGYRAFLNDDQIASLATYIGHRFGGHTHVFSAQDVARQREAGAGQ</sequence>
<keyword evidence="3 9" id="KW-0349">Heme</keyword>
<keyword evidence="13" id="KW-0560">Oxidoreductase</keyword>
<protein>
    <submittedName>
        <fullName evidence="13">Cytochrome c family protein</fullName>
        <ecNumber evidence="13">1.1.99.3</ecNumber>
    </submittedName>
</protein>
<feature type="binding site" description="axial binding residue" evidence="10">
    <location>
        <position position="53"/>
    </location>
    <ligand>
        <name>heme c</name>
        <dbReference type="ChEBI" id="CHEBI:61717"/>
        <label>1</label>
    </ligand>
    <ligandPart>
        <name>Fe</name>
        <dbReference type="ChEBI" id="CHEBI:18248"/>
    </ligandPart>
</feature>
<dbReference type="InterPro" id="IPR009056">
    <property type="entry name" value="Cyt_c-like_dom"/>
</dbReference>
<keyword evidence="2" id="KW-1003">Cell membrane</keyword>
<evidence type="ECO:0000256" key="2">
    <source>
        <dbReference type="ARBA" id="ARBA00022475"/>
    </source>
</evidence>
<dbReference type="PANTHER" id="PTHR35008:SF8">
    <property type="entry name" value="ALCOHOL DEHYDROGENASE CYTOCHROME C SUBUNIT"/>
    <property type="match status" value="1"/>
</dbReference>
<dbReference type="GO" id="GO:0005506">
    <property type="term" value="F:iron ion binding"/>
    <property type="evidence" value="ECO:0007669"/>
    <property type="project" value="InterPro"/>
</dbReference>
<proteinExistence type="predicted"/>
<dbReference type="EC" id="1.1.99.3" evidence="13"/>
<name>A0A2X2CM10_PSELU</name>
<evidence type="ECO:0000256" key="9">
    <source>
        <dbReference type="PIRSR" id="PIRSR000018-50"/>
    </source>
</evidence>
<evidence type="ECO:0000256" key="1">
    <source>
        <dbReference type="ARBA" id="ARBA00004236"/>
    </source>
</evidence>
<comment type="cofactor">
    <cofactor evidence="9">
        <name>heme c</name>
        <dbReference type="ChEBI" id="CHEBI:61717"/>
    </cofactor>
    <text evidence="9">Binds 3 heme c groups covalently per subunit.</text>
</comment>
<evidence type="ECO:0000256" key="8">
    <source>
        <dbReference type="ARBA" id="ARBA00023136"/>
    </source>
</evidence>
<dbReference type="RefSeq" id="WP_010794744.1">
    <property type="nucleotide sequence ID" value="NZ_UAUF01000012.1"/>
</dbReference>
<keyword evidence="7 10" id="KW-0408">Iron</keyword>
<dbReference type="PANTHER" id="PTHR35008">
    <property type="entry name" value="BLL4482 PROTEIN-RELATED"/>
    <property type="match status" value="1"/>
</dbReference>
<dbReference type="EMBL" id="UAUF01000012">
    <property type="protein sequence ID" value="SPZ07831.1"/>
    <property type="molecule type" value="Genomic_DNA"/>
</dbReference>
<dbReference type="Pfam" id="PF00034">
    <property type="entry name" value="Cytochrom_C"/>
    <property type="match status" value="1"/>
</dbReference>
<dbReference type="GO" id="GO:0005886">
    <property type="term" value="C:plasma membrane"/>
    <property type="evidence" value="ECO:0007669"/>
    <property type="project" value="UniProtKB-SubCell"/>
</dbReference>
<organism evidence="13 14">
    <name type="scientific">Pseudomonas luteola</name>
    <dbReference type="NCBI Taxonomy" id="47886"/>
    <lineage>
        <taxon>Bacteria</taxon>
        <taxon>Pseudomonadati</taxon>
        <taxon>Pseudomonadota</taxon>
        <taxon>Gammaproteobacteria</taxon>
        <taxon>Pseudomonadales</taxon>
        <taxon>Pseudomonadaceae</taxon>
        <taxon>Pseudomonas</taxon>
    </lineage>
</organism>
<feature type="domain" description="Cytochrome c" evidence="12">
    <location>
        <begin position="35"/>
        <end position="138"/>
    </location>
</feature>
<dbReference type="GO" id="GO:0009055">
    <property type="term" value="F:electron transfer activity"/>
    <property type="evidence" value="ECO:0007669"/>
    <property type="project" value="InterPro"/>
</dbReference>
<feature type="signal peptide" evidence="11">
    <location>
        <begin position="1"/>
        <end position="29"/>
    </location>
</feature>
<feature type="binding site" description="covalent" evidence="9">
    <location>
        <position position="52"/>
    </location>
    <ligand>
        <name>heme c</name>
        <dbReference type="ChEBI" id="CHEBI:61717"/>
        <label>1</label>
    </ligand>
</feature>
<feature type="binding site" description="covalent" evidence="9">
    <location>
        <position position="322"/>
    </location>
    <ligand>
        <name>heme c</name>
        <dbReference type="ChEBI" id="CHEBI:61717"/>
        <label>3</label>
    </ligand>
</feature>
<evidence type="ECO:0000313" key="14">
    <source>
        <dbReference type="Proteomes" id="UP000250443"/>
    </source>
</evidence>
<dbReference type="Proteomes" id="UP000250443">
    <property type="component" value="Unassembled WGS sequence"/>
</dbReference>
<feature type="domain" description="Cytochrome c" evidence="12">
    <location>
        <begin position="306"/>
        <end position="394"/>
    </location>
</feature>
<dbReference type="InterPro" id="IPR036909">
    <property type="entry name" value="Cyt_c-like_dom_sf"/>
</dbReference>
<evidence type="ECO:0000259" key="12">
    <source>
        <dbReference type="PROSITE" id="PS51007"/>
    </source>
</evidence>
<dbReference type="InterPro" id="IPR014353">
    <property type="entry name" value="Membr-bd_ADH_cyt_c"/>
</dbReference>
<keyword evidence="8" id="KW-0472">Membrane</keyword>
<evidence type="ECO:0000256" key="7">
    <source>
        <dbReference type="ARBA" id="ARBA00023004"/>
    </source>
</evidence>
<feature type="binding site" description="covalent" evidence="9">
    <location>
        <position position="194"/>
    </location>
    <ligand>
        <name>heme c</name>
        <dbReference type="ChEBI" id="CHEBI:61717"/>
        <label>2</label>
    </ligand>
</feature>
<feature type="domain" description="Cytochrome c" evidence="12">
    <location>
        <begin position="179"/>
        <end position="287"/>
    </location>
</feature>
<dbReference type="InterPro" id="IPR051459">
    <property type="entry name" value="Cytochrome_c-type_DH"/>
</dbReference>
<keyword evidence="5 11" id="KW-0732">Signal</keyword>
<dbReference type="AlphaFoldDB" id="A0A2X2CM10"/>
<reference evidence="13 14" key="1">
    <citation type="submission" date="2018-06" db="EMBL/GenBank/DDBJ databases">
        <authorList>
            <consortium name="Pathogen Informatics"/>
            <person name="Doyle S."/>
        </authorList>
    </citation>
    <scope>NUCLEOTIDE SEQUENCE [LARGE SCALE GENOMIC DNA]</scope>
    <source>
        <strain evidence="13 14">NCTC11842</strain>
    </source>
</reference>
<feature type="binding site" description="axial binding residue" evidence="10">
    <location>
        <position position="323"/>
    </location>
    <ligand>
        <name>heme c</name>
        <dbReference type="ChEBI" id="CHEBI:61717"/>
        <label>3</label>
    </ligand>
    <ligandPart>
        <name>Fe</name>
        <dbReference type="ChEBI" id="CHEBI:18248"/>
    </ligandPart>
</feature>
<dbReference type="Pfam" id="PF13442">
    <property type="entry name" value="Cytochrome_CBB3"/>
    <property type="match status" value="1"/>
</dbReference>
<dbReference type="SUPFAM" id="SSF46626">
    <property type="entry name" value="Cytochrome c"/>
    <property type="match status" value="3"/>
</dbReference>
<feature type="binding site" description="covalent" evidence="9">
    <location>
        <position position="49"/>
    </location>
    <ligand>
        <name>heme c</name>
        <dbReference type="ChEBI" id="CHEBI:61717"/>
        <label>1</label>
    </ligand>
</feature>
<gene>
    <name evidence="13" type="ORF">NCTC11842_02535</name>
</gene>
<keyword evidence="6" id="KW-0677">Repeat</keyword>
<evidence type="ECO:0000256" key="5">
    <source>
        <dbReference type="ARBA" id="ARBA00022729"/>
    </source>
</evidence>
<evidence type="ECO:0000313" key="13">
    <source>
        <dbReference type="EMBL" id="SPZ07831.1"/>
    </source>
</evidence>
<feature type="binding site" description="axial binding residue" evidence="10">
    <location>
        <position position="198"/>
    </location>
    <ligand>
        <name>heme c</name>
        <dbReference type="ChEBI" id="CHEBI:61717"/>
        <label>2</label>
    </ligand>
    <ligandPart>
        <name>Fe</name>
        <dbReference type="ChEBI" id="CHEBI:18248"/>
    </ligandPart>
</feature>
<evidence type="ECO:0000256" key="6">
    <source>
        <dbReference type="ARBA" id="ARBA00022737"/>
    </source>
</evidence>
<evidence type="ECO:0000256" key="11">
    <source>
        <dbReference type="SAM" id="SignalP"/>
    </source>
</evidence>
<evidence type="ECO:0000256" key="3">
    <source>
        <dbReference type="ARBA" id="ARBA00022617"/>
    </source>
</evidence>
<dbReference type="GO" id="GO:0033717">
    <property type="term" value="F:gluconate 2-dehydrogenase (acceptor) activity"/>
    <property type="evidence" value="ECO:0007669"/>
    <property type="project" value="UniProtKB-EC"/>
</dbReference>
<comment type="subcellular location">
    <subcellularLocation>
        <location evidence="1">Cell membrane</location>
    </subcellularLocation>
</comment>
<keyword evidence="4 10" id="KW-0479">Metal-binding</keyword>
<dbReference type="Gene3D" id="1.10.760.10">
    <property type="entry name" value="Cytochrome c-like domain"/>
    <property type="match status" value="3"/>
</dbReference>
<feature type="binding site" description="covalent" evidence="9">
    <location>
        <position position="319"/>
    </location>
    <ligand>
        <name>heme c</name>
        <dbReference type="ChEBI" id="CHEBI:61717"/>
        <label>3</label>
    </ligand>
</feature>
<dbReference type="PROSITE" id="PS51007">
    <property type="entry name" value="CYTC"/>
    <property type="match status" value="3"/>
</dbReference>
<dbReference type="PIRSF" id="PIRSF000018">
    <property type="entry name" value="Mb_ADH_cyt_c"/>
    <property type="match status" value="1"/>
</dbReference>
<evidence type="ECO:0000256" key="10">
    <source>
        <dbReference type="PIRSR" id="PIRSR000018-51"/>
    </source>
</evidence>
<evidence type="ECO:0000256" key="4">
    <source>
        <dbReference type="ARBA" id="ARBA00022723"/>
    </source>
</evidence>
<dbReference type="GO" id="GO:0020037">
    <property type="term" value="F:heme binding"/>
    <property type="evidence" value="ECO:0007669"/>
    <property type="project" value="InterPro"/>
</dbReference>